<dbReference type="EMBL" id="GFTR01001938">
    <property type="protein sequence ID" value="JAW14488.1"/>
    <property type="molecule type" value="Transcribed_RNA"/>
</dbReference>
<reference evidence="1" key="1">
    <citation type="journal article" date="2018" name="PLoS Negl. Trop. Dis.">
        <title>An insight into the salivary gland and fat body transcriptome of Panstrongylus lignarius (Hemiptera: Heteroptera), the main vector of Chagas disease in Peru.</title>
        <authorList>
            <person name="Nevoa J.C."/>
            <person name="Mendes M.T."/>
            <person name="da Silva M.V."/>
            <person name="Soares S.C."/>
            <person name="Oliveira C.J.F."/>
            <person name="Ribeiro J.M.C."/>
        </authorList>
    </citation>
    <scope>NUCLEOTIDE SEQUENCE</scope>
</reference>
<accession>A0A224XX55</accession>
<evidence type="ECO:0000313" key="1">
    <source>
        <dbReference type="EMBL" id="JAW14488.1"/>
    </source>
</evidence>
<dbReference type="AlphaFoldDB" id="A0A224XX55"/>
<protein>
    <submittedName>
        <fullName evidence="1">Putative secreted protein</fullName>
    </submittedName>
</protein>
<organism evidence="1">
    <name type="scientific">Panstrongylus lignarius</name>
    <dbReference type="NCBI Taxonomy" id="156445"/>
    <lineage>
        <taxon>Eukaryota</taxon>
        <taxon>Metazoa</taxon>
        <taxon>Ecdysozoa</taxon>
        <taxon>Arthropoda</taxon>
        <taxon>Hexapoda</taxon>
        <taxon>Insecta</taxon>
        <taxon>Pterygota</taxon>
        <taxon>Neoptera</taxon>
        <taxon>Paraneoptera</taxon>
        <taxon>Hemiptera</taxon>
        <taxon>Heteroptera</taxon>
        <taxon>Panheteroptera</taxon>
        <taxon>Cimicomorpha</taxon>
        <taxon>Reduviidae</taxon>
        <taxon>Triatominae</taxon>
        <taxon>Panstrongylus</taxon>
    </lineage>
</organism>
<sequence>MLQLLALTLNSPAMITVSTVRRLNAVKILFIKADSRTPHARSAVRTSTMPSERKSGYAERKLTLIGIISFKVSAITLPVIVSRYELNALATLAVPITYSSIKFHPITNAASSPTVT</sequence>
<proteinExistence type="predicted"/>
<name>A0A224XX55_9HEMI</name>